<comment type="caution">
    <text evidence="4">The sequence shown here is derived from an EMBL/GenBank/DDBJ whole genome shotgun (WGS) entry which is preliminary data.</text>
</comment>
<feature type="transmembrane region" description="Helical" evidence="2">
    <location>
        <begin position="210"/>
        <end position="228"/>
    </location>
</feature>
<dbReference type="OrthoDB" id="18481at2157"/>
<evidence type="ECO:0000256" key="1">
    <source>
        <dbReference type="SAM" id="MobiDB-lite"/>
    </source>
</evidence>
<dbReference type="Proteomes" id="UP000281431">
    <property type="component" value="Unassembled WGS sequence"/>
</dbReference>
<keyword evidence="5" id="KW-1185">Reference proteome</keyword>
<keyword evidence="2" id="KW-0812">Transmembrane</keyword>
<sequence length="757" mass="80925">MSTESGSDGTRSVSVDADATVGSELFRVLALGCVLIATASYVTVLREVTRIVGGTQSLFLVVGVALVVATVFARLVRPRTATAAAFAAGAVGFAYYFEVSGVGIGGALAGLEEIVADTVRLATGLNLLRMIEAGTWTIVFAPAPAFLSWYLALRGRYAASVVPAGAALLFLVLTGDAGTTATLIGALGALGAVGFGELERRGGSIAQADVLAVLFAIVIVLSLSVTIVPSGPAAPVTAGGGDDGTLEGTIDSASEQSGIAGTVDLSPEVRFTVEADRPSYWRTGIYDRYTGDAWVRTGQDRPFEDDVPPPPGSEERLRQTVTAETELGVMPAAAQPLSVEGDVVDYTEVSMHGQIRPATPLAEGDSYVVESAIVDPSPEELRNAGTDYPEEVTEYYLQTPEGTSSEFEARTAEITADAETPYENAVAIERYLRSSKEYSLDVEPPEEDAAEQFLLEMDEGYCVYFATAMTQMLRAEDVPTRYVTGYTAGEPTDDGEYVVRGLDAHAWVEVYFPEKGWVAFEPTPGDERDEVHDEALEEELDDEAGDEDDQSDGDDADDGADDEASDEDDRSGVDDADDEPSVDDPADDLIERNDALAGGEPADDGIDVRDILALVSVTRETAAMIAVVLIGLVAGVHRTGAVARARRTLGVYRHGRRSDPDRDAERAFRRLEWLLAREHRPRRRGESAREYLRALAAETDDGLAHDPRTAAVLERYERAVYGGGVDRETADESIAAVDDLSRERVPLVGRRRSEGAE</sequence>
<dbReference type="EMBL" id="REFZ01000004">
    <property type="protein sequence ID" value="RQH01221.1"/>
    <property type="molecule type" value="Genomic_DNA"/>
</dbReference>
<dbReference type="Pfam" id="PF13559">
    <property type="entry name" value="DUF4129"/>
    <property type="match status" value="1"/>
</dbReference>
<dbReference type="SMART" id="SM00460">
    <property type="entry name" value="TGc"/>
    <property type="match status" value="1"/>
</dbReference>
<dbReference type="PANTHER" id="PTHR42736">
    <property type="entry name" value="PROTEIN-GLUTAMINE GAMMA-GLUTAMYLTRANSFERASE"/>
    <property type="match status" value="1"/>
</dbReference>
<feature type="transmembrane region" description="Helical" evidence="2">
    <location>
        <begin position="57"/>
        <end position="76"/>
    </location>
</feature>
<name>A0A3N6MTL7_NATCH</name>
<dbReference type="AlphaFoldDB" id="A0A3N6MTL7"/>
<feature type="transmembrane region" description="Helical" evidence="2">
    <location>
        <begin position="25"/>
        <end position="45"/>
    </location>
</feature>
<evidence type="ECO:0000313" key="4">
    <source>
        <dbReference type="EMBL" id="RQH01221.1"/>
    </source>
</evidence>
<accession>A0A3N6MTL7</accession>
<evidence type="ECO:0000259" key="3">
    <source>
        <dbReference type="SMART" id="SM00460"/>
    </source>
</evidence>
<dbReference type="SUPFAM" id="SSF54001">
    <property type="entry name" value="Cysteine proteinases"/>
    <property type="match status" value="1"/>
</dbReference>
<feature type="domain" description="Transglutaminase-like" evidence="3">
    <location>
        <begin position="454"/>
        <end position="524"/>
    </location>
</feature>
<dbReference type="PANTHER" id="PTHR42736:SF1">
    <property type="entry name" value="PROTEIN-GLUTAMINE GAMMA-GLUTAMYLTRANSFERASE"/>
    <property type="match status" value="1"/>
</dbReference>
<evidence type="ECO:0000313" key="5">
    <source>
        <dbReference type="Proteomes" id="UP000281431"/>
    </source>
</evidence>
<organism evidence="4 5">
    <name type="scientific">Natrarchaeobius chitinivorans</name>
    <dbReference type="NCBI Taxonomy" id="1679083"/>
    <lineage>
        <taxon>Archaea</taxon>
        <taxon>Methanobacteriati</taxon>
        <taxon>Methanobacteriota</taxon>
        <taxon>Stenosarchaea group</taxon>
        <taxon>Halobacteria</taxon>
        <taxon>Halobacteriales</taxon>
        <taxon>Natrialbaceae</taxon>
        <taxon>Natrarchaeobius</taxon>
    </lineage>
</organism>
<reference evidence="4 5" key="1">
    <citation type="submission" date="2018-10" db="EMBL/GenBank/DDBJ databases">
        <title>Natrarchaeobius chitinivorans gen. nov., sp. nov., and Natrarchaeobius haloalkaliphilus sp. nov., alkaliphilic, chitin-utilizing haloarchaea from hypersaline alkaline lakes.</title>
        <authorList>
            <person name="Sorokin D.Y."/>
            <person name="Elcheninov A.G."/>
            <person name="Kostrikina N.A."/>
            <person name="Bale N.J."/>
            <person name="Sinninghe Damste J.S."/>
            <person name="Khijniak T.V."/>
            <person name="Kublanov I.V."/>
            <person name="Toshchakov S.V."/>
        </authorList>
    </citation>
    <scope>NUCLEOTIDE SEQUENCE [LARGE SCALE GENOMIC DNA]</scope>
    <source>
        <strain evidence="4 5">AArcht7</strain>
    </source>
</reference>
<dbReference type="Pfam" id="PF11992">
    <property type="entry name" value="TgpA_N"/>
    <property type="match status" value="1"/>
</dbReference>
<dbReference type="InterPro" id="IPR021878">
    <property type="entry name" value="TgpA_N"/>
</dbReference>
<proteinExistence type="predicted"/>
<evidence type="ECO:0000256" key="2">
    <source>
        <dbReference type="SAM" id="Phobius"/>
    </source>
</evidence>
<feature type="transmembrane region" description="Helical" evidence="2">
    <location>
        <begin position="133"/>
        <end position="152"/>
    </location>
</feature>
<feature type="region of interest" description="Disordered" evidence="1">
    <location>
        <begin position="538"/>
        <end position="588"/>
    </location>
</feature>
<dbReference type="InterPro" id="IPR052901">
    <property type="entry name" value="Bact_TGase-like"/>
</dbReference>
<keyword evidence="2" id="KW-1133">Transmembrane helix</keyword>
<dbReference type="InterPro" id="IPR002931">
    <property type="entry name" value="Transglutaminase-like"/>
</dbReference>
<gene>
    <name evidence="4" type="ORF">EA472_07125</name>
</gene>
<protein>
    <submittedName>
        <fullName evidence="4">DUF4129 domain-containing protein</fullName>
    </submittedName>
</protein>
<keyword evidence="2" id="KW-0472">Membrane</keyword>
<dbReference type="InterPro" id="IPR025403">
    <property type="entry name" value="TgpA-like_C"/>
</dbReference>
<dbReference type="Gene3D" id="3.10.620.30">
    <property type="match status" value="1"/>
</dbReference>
<dbReference type="Pfam" id="PF01841">
    <property type="entry name" value="Transglut_core"/>
    <property type="match status" value="1"/>
</dbReference>
<dbReference type="InterPro" id="IPR038765">
    <property type="entry name" value="Papain-like_cys_pep_sf"/>
</dbReference>